<evidence type="ECO:0000259" key="14">
    <source>
        <dbReference type="Pfam" id="PF01726"/>
    </source>
</evidence>
<evidence type="ECO:0000256" key="8">
    <source>
        <dbReference type="ARBA" id="ARBA00023125"/>
    </source>
</evidence>
<keyword evidence="17" id="KW-1185">Reference proteome</keyword>
<keyword evidence="2" id="KW-0678">Repressor</keyword>
<evidence type="ECO:0000256" key="10">
    <source>
        <dbReference type="ARBA" id="ARBA00023204"/>
    </source>
</evidence>
<gene>
    <name evidence="16" type="primary">lexA</name>
    <name evidence="16" type="ORF">HAU20_04335</name>
    <name evidence="15" type="ORF">HAU43_05185</name>
</gene>
<dbReference type="GO" id="GO:0006508">
    <property type="term" value="P:proteolysis"/>
    <property type="evidence" value="ECO:0007669"/>
    <property type="project" value="InterPro"/>
</dbReference>
<dbReference type="AlphaFoldDB" id="A0A0R2F3S2"/>
<dbReference type="Proteomes" id="UP000728106">
    <property type="component" value="Unassembled WGS sequence"/>
</dbReference>
<reference evidence="16 17" key="2">
    <citation type="journal article" date="2021" name="Int. J. Food Microbiol.">
        <title>Safety demonstration of a microbial species for use in the food chain: Weissella confusa.</title>
        <authorList>
            <person name="Bourdichon F."/>
            <person name="Patrone V."/>
            <person name="Fontana A."/>
            <person name="Milani G."/>
            <person name="Morelli L."/>
        </authorList>
    </citation>
    <scope>NUCLEOTIDE SEQUENCE [LARGE SCALE GENOMIC DNA]</scope>
    <source>
        <strain evidence="15">CCUG 30943</strain>
        <strain evidence="16 17">CCUG 43002</strain>
    </source>
</reference>
<comment type="similarity">
    <text evidence="1 12">Belongs to the peptidase S24 family.</text>
</comment>
<comment type="caution">
    <text evidence="16">The sequence shown here is derived from an EMBL/GenBank/DDBJ whole genome shotgun (WGS) entry which is preliminary data.</text>
</comment>
<keyword evidence="11" id="KW-0742">SOS response</keyword>
<dbReference type="GO" id="GO:0006281">
    <property type="term" value="P:DNA repair"/>
    <property type="evidence" value="ECO:0007669"/>
    <property type="project" value="UniProtKB-KW"/>
</dbReference>
<dbReference type="GO" id="GO:0004252">
    <property type="term" value="F:serine-type endopeptidase activity"/>
    <property type="evidence" value="ECO:0007669"/>
    <property type="project" value="UniProtKB-EC"/>
</dbReference>
<evidence type="ECO:0000313" key="17">
    <source>
        <dbReference type="Proteomes" id="UP000728106"/>
    </source>
</evidence>
<evidence type="ECO:0000256" key="5">
    <source>
        <dbReference type="ARBA" id="ARBA00022801"/>
    </source>
</evidence>
<organism evidence="16 17">
    <name type="scientific">Weissella confusa</name>
    <name type="common">Lactobacillus confusus</name>
    <dbReference type="NCBI Taxonomy" id="1583"/>
    <lineage>
        <taxon>Bacteria</taxon>
        <taxon>Bacillati</taxon>
        <taxon>Bacillota</taxon>
        <taxon>Bacilli</taxon>
        <taxon>Lactobacillales</taxon>
        <taxon>Lactobacillaceae</taxon>
        <taxon>Weissella</taxon>
    </lineage>
</organism>
<evidence type="ECO:0000259" key="13">
    <source>
        <dbReference type="Pfam" id="PF00717"/>
    </source>
</evidence>
<evidence type="ECO:0000256" key="3">
    <source>
        <dbReference type="ARBA" id="ARBA00022705"/>
    </source>
</evidence>
<dbReference type="PRINTS" id="PR00726">
    <property type="entry name" value="LEXASERPTASE"/>
</dbReference>
<keyword evidence="3" id="KW-0235">DNA replication</keyword>
<evidence type="ECO:0000256" key="7">
    <source>
        <dbReference type="ARBA" id="ARBA00023015"/>
    </source>
</evidence>
<dbReference type="EMBL" id="JAAOCP010000004">
    <property type="protein sequence ID" value="MBJ7638615.1"/>
    <property type="molecule type" value="Genomic_DNA"/>
</dbReference>
<protein>
    <submittedName>
        <fullName evidence="16">Transcriptional repressor LexA</fullName>
        <ecNumber evidence="16">3.4.21.88</ecNumber>
    </submittedName>
</protein>
<evidence type="ECO:0000256" key="2">
    <source>
        <dbReference type="ARBA" id="ARBA00022491"/>
    </source>
</evidence>
<dbReference type="GO" id="GO:0003677">
    <property type="term" value="F:DNA binding"/>
    <property type="evidence" value="ECO:0007669"/>
    <property type="project" value="UniProtKB-KW"/>
</dbReference>
<dbReference type="InterPro" id="IPR015927">
    <property type="entry name" value="Peptidase_S24_S26A/B/C"/>
</dbReference>
<keyword evidence="5 12" id="KW-0378">Hydrolase</keyword>
<keyword evidence="6 12" id="KW-0068">Autocatalytic cleavage</keyword>
<dbReference type="GO" id="GO:0009432">
    <property type="term" value="P:SOS response"/>
    <property type="evidence" value="ECO:0007669"/>
    <property type="project" value="UniProtKB-KW"/>
</dbReference>
<dbReference type="InterPro" id="IPR050077">
    <property type="entry name" value="LexA_repressor"/>
</dbReference>
<accession>A0A0R2F3S2</accession>
<dbReference type="RefSeq" id="WP_003607726.1">
    <property type="nucleotide sequence ID" value="NZ_ALXH01000120.1"/>
</dbReference>
<feature type="domain" description="LexA repressor DNA-binding" evidence="14">
    <location>
        <begin position="7"/>
        <end position="65"/>
    </location>
</feature>
<evidence type="ECO:0000256" key="9">
    <source>
        <dbReference type="ARBA" id="ARBA00023163"/>
    </source>
</evidence>
<keyword evidence="4" id="KW-0227">DNA damage</keyword>
<dbReference type="InterPro" id="IPR011991">
    <property type="entry name" value="ArsR-like_HTH"/>
</dbReference>
<keyword evidence="7" id="KW-0805">Transcription regulation</keyword>
<dbReference type="GO" id="GO:0045892">
    <property type="term" value="P:negative regulation of DNA-templated transcription"/>
    <property type="evidence" value="ECO:0007669"/>
    <property type="project" value="InterPro"/>
</dbReference>
<evidence type="ECO:0000256" key="11">
    <source>
        <dbReference type="ARBA" id="ARBA00023236"/>
    </source>
</evidence>
<evidence type="ECO:0000256" key="12">
    <source>
        <dbReference type="RuleBase" id="RU003991"/>
    </source>
</evidence>
<dbReference type="OrthoDB" id="9802364at2"/>
<dbReference type="CDD" id="cd06529">
    <property type="entry name" value="S24_LexA-like"/>
    <property type="match status" value="1"/>
</dbReference>
<evidence type="ECO:0000313" key="15">
    <source>
        <dbReference type="EMBL" id="MBJ7632479.1"/>
    </source>
</evidence>
<evidence type="ECO:0000256" key="4">
    <source>
        <dbReference type="ARBA" id="ARBA00022763"/>
    </source>
</evidence>
<sequence>MAEKESNQIAILRFVYEKQLEKGYPPTVREIGEGVGLSSSSTVHGHLSRLEKKGFIHKDPDKPRAIDVTPEGIKALGLHEPNKTMMPIMDENEPLTSDEPLSNHIVDYFPVPDDLIRFEGDLFMIRNRGNAMINIGILDGDYMIVRRQNDADNGDIVVAKPDNGQTQIKRFFREASQYRLQPENDNHEPVITTDITILGKVVGLYRDSIY</sequence>
<keyword evidence="9" id="KW-0804">Transcription</keyword>
<dbReference type="EC" id="3.4.21.88" evidence="16"/>
<dbReference type="InterPro" id="IPR036286">
    <property type="entry name" value="LexA/Signal_pep-like_sf"/>
</dbReference>
<dbReference type="InterPro" id="IPR006199">
    <property type="entry name" value="LexA_DNA-bd_dom"/>
</dbReference>
<dbReference type="InterPro" id="IPR006197">
    <property type="entry name" value="Peptidase_S24_LexA"/>
</dbReference>
<keyword evidence="10" id="KW-0234">DNA repair</keyword>
<feature type="domain" description="Peptidase S24/S26A/S26B/S26C" evidence="13">
    <location>
        <begin position="100"/>
        <end position="202"/>
    </location>
</feature>
<keyword evidence="8" id="KW-0238">DNA-binding</keyword>
<evidence type="ECO:0000313" key="16">
    <source>
        <dbReference type="EMBL" id="MBJ7638615.1"/>
    </source>
</evidence>
<dbReference type="SUPFAM" id="SSF51306">
    <property type="entry name" value="LexA/Signal peptidase"/>
    <property type="match status" value="1"/>
</dbReference>
<dbReference type="Proteomes" id="UP000808038">
    <property type="component" value="Unassembled WGS sequence"/>
</dbReference>
<dbReference type="PANTHER" id="PTHR33516">
    <property type="entry name" value="LEXA REPRESSOR"/>
    <property type="match status" value="1"/>
</dbReference>
<dbReference type="InterPro" id="IPR036390">
    <property type="entry name" value="WH_DNA-bd_sf"/>
</dbReference>
<dbReference type="CDD" id="cd00090">
    <property type="entry name" value="HTH_ARSR"/>
    <property type="match status" value="1"/>
</dbReference>
<dbReference type="GO" id="GO:0006260">
    <property type="term" value="P:DNA replication"/>
    <property type="evidence" value="ECO:0007669"/>
    <property type="project" value="UniProtKB-KW"/>
</dbReference>
<evidence type="ECO:0000256" key="6">
    <source>
        <dbReference type="ARBA" id="ARBA00022813"/>
    </source>
</evidence>
<evidence type="ECO:0000256" key="1">
    <source>
        <dbReference type="ARBA" id="ARBA00007484"/>
    </source>
</evidence>
<dbReference type="InterPro" id="IPR039418">
    <property type="entry name" value="LexA-like"/>
</dbReference>
<dbReference type="PANTHER" id="PTHR33516:SF2">
    <property type="entry name" value="LEXA REPRESSOR-RELATED"/>
    <property type="match status" value="1"/>
</dbReference>
<dbReference type="InterPro" id="IPR006200">
    <property type="entry name" value="LexA"/>
</dbReference>
<dbReference type="SUPFAM" id="SSF46785">
    <property type="entry name" value="Winged helix' DNA-binding domain"/>
    <property type="match status" value="1"/>
</dbReference>
<dbReference type="Gene3D" id="1.10.10.10">
    <property type="entry name" value="Winged helix-like DNA-binding domain superfamily/Winged helix DNA-binding domain"/>
    <property type="match status" value="1"/>
</dbReference>
<name>A0A0R2F3S2_WEICO</name>
<proteinExistence type="inferred from homology"/>
<dbReference type="NCBIfam" id="TIGR00498">
    <property type="entry name" value="lexA"/>
    <property type="match status" value="1"/>
</dbReference>
<dbReference type="InterPro" id="IPR036388">
    <property type="entry name" value="WH-like_DNA-bd_sf"/>
</dbReference>
<dbReference type="Gene3D" id="2.10.109.10">
    <property type="entry name" value="Umud Fragment, subunit A"/>
    <property type="match status" value="1"/>
</dbReference>
<dbReference type="EMBL" id="JAAOCX010000005">
    <property type="protein sequence ID" value="MBJ7632479.1"/>
    <property type="molecule type" value="Genomic_DNA"/>
</dbReference>
<dbReference type="Pfam" id="PF01726">
    <property type="entry name" value="LexA_DNA_bind"/>
    <property type="match status" value="1"/>
</dbReference>
<dbReference type="Pfam" id="PF00717">
    <property type="entry name" value="Peptidase_S24"/>
    <property type="match status" value="1"/>
</dbReference>
<dbReference type="GeneID" id="57979147"/>
<reference evidence="16" key="1">
    <citation type="submission" date="2020-02" db="EMBL/GenBank/DDBJ databases">
        <authorList>
            <person name="Fontana A."/>
            <person name="Patrone V."/>
            <person name="Morelli L."/>
        </authorList>
    </citation>
    <scope>NUCLEOTIDE SEQUENCE</scope>
    <source>
        <strain evidence="15">CCUG 30943</strain>
        <strain evidence="16">CCUG 43002</strain>
    </source>
</reference>